<keyword evidence="1" id="KW-1133">Transmembrane helix</keyword>
<accession>A0A0F9D9T9</accession>
<protein>
    <submittedName>
        <fullName evidence="2">Uncharacterized protein</fullName>
    </submittedName>
</protein>
<keyword evidence="1" id="KW-0472">Membrane</keyword>
<organism evidence="2">
    <name type="scientific">marine sediment metagenome</name>
    <dbReference type="NCBI Taxonomy" id="412755"/>
    <lineage>
        <taxon>unclassified sequences</taxon>
        <taxon>metagenomes</taxon>
        <taxon>ecological metagenomes</taxon>
    </lineage>
</organism>
<dbReference type="EMBL" id="LAZR01029832">
    <property type="protein sequence ID" value="KKL58419.1"/>
    <property type="molecule type" value="Genomic_DNA"/>
</dbReference>
<gene>
    <name evidence="2" type="ORF">LCGC14_2225580</name>
</gene>
<reference evidence="2" key="1">
    <citation type="journal article" date="2015" name="Nature">
        <title>Complex archaea that bridge the gap between prokaryotes and eukaryotes.</title>
        <authorList>
            <person name="Spang A."/>
            <person name="Saw J.H."/>
            <person name="Jorgensen S.L."/>
            <person name="Zaremba-Niedzwiedzka K."/>
            <person name="Martijn J."/>
            <person name="Lind A.E."/>
            <person name="van Eijk R."/>
            <person name="Schleper C."/>
            <person name="Guy L."/>
            <person name="Ettema T.J."/>
        </authorList>
    </citation>
    <scope>NUCLEOTIDE SEQUENCE</scope>
</reference>
<proteinExistence type="predicted"/>
<sequence>MDIVAGSFIGMIIGVTVSVFLVRPLLWRLLRFIDRKRGDILPDYMYRTKFLFWR</sequence>
<evidence type="ECO:0000256" key="1">
    <source>
        <dbReference type="SAM" id="Phobius"/>
    </source>
</evidence>
<dbReference type="AlphaFoldDB" id="A0A0F9D9T9"/>
<keyword evidence="1" id="KW-0812">Transmembrane</keyword>
<feature type="transmembrane region" description="Helical" evidence="1">
    <location>
        <begin position="6"/>
        <end position="27"/>
    </location>
</feature>
<name>A0A0F9D9T9_9ZZZZ</name>
<evidence type="ECO:0000313" key="2">
    <source>
        <dbReference type="EMBL" id="KKL58419.1"/>
    </source>
</evidence>
<comment type="caution">
    <text evidence="2">The sequence shown here is derived from an EMBL/GenBank/DDBJ whole genome shotgun (WGS) entry which is preliminary data.</text>
</comment>